<dbReference type="EMBL" id="KV441399">
    <property type="protein sequence ID" value="OAF57620.1"/>
    <property type="molecule type" value="Genomic_DNA"/>
</dbReference>
<sequence length="297" mass="32686">MTTTTTYHWVNTLTSSLTPTTFTFTFVLTPPSKYTFTSKPPPTPPRPTPFKRRRPLWDVDGSPHPTKKKRRLRLGLVTSRLSRPYSAPASNIADRGVARVGSATWLVPRRPEQNELCKAAIMNRVRQRLCLLKAAQAKQPPPASVPQKRTHSQLVSALALRDVVAPMARTYEVPSQLPPSPLGLSNYDALDLEEEEGLGMDREGEDIDADMSGCGRGYYSDFSVRRSPRPEGEDYDYLDELDGIPPLSLAEEPPPLPQLPPLSIAKAEAGQLDEKVRVGMDVYTAGPAHGAGTYVLA</sequence>
<feature type="compositionally biased region" description="Pro residues" evidence="1">
    <location>
        <begin position="39"/>
        <end position="48"/>
    </location>
</feature>
<dbReference type="AlphaFoldDB" id="A0A177A7A9"/>
<evidence type="ECO:0000256" key="1">
    <source>
        <dbReference type="SAM" id="MobiDB-lite"/>
    </source>
</evidence>
<dbReference type="GeneID" id="36288820"/>
<feature type="region of interest" description="Disordered" evidence="1">
    <location>
        <begin position="34"/>
        <end position="67"/>
    </location>
</feature>
<dbReference type="OrthoDB" id="5387995at2759"/>
<reference evidence="2" key="1">
    <citation type="submission" date="2016-03" db="EMBL/GenBank/DDBJ databases">
        <title>Updated assembly of Pseudogymnoascus destructans, the fungus causing white-nose syndrome of bats.</title>
        <authorList>
            <person name="Palmer J.M."/>
            <person name="Drees K.P."/>
            <person name="Foster J.T."/>
            <person name="Lindner D.L."/>
        </authorList>
    </citation>
    <scope>NUCLEOTIDE SEQUENCE [LARGE SCALE GENOMIC DNA]</scope>
    <source>
        <strain evidence="2">20631-21</strain>
    </source>
</reference>
<name>A0A177A7A9_9PEZI</name>
<dbReference type="Proteomes" id="UP000077154">
    <property type="component" value="Unassembled WGS sequence"/>
</dbReference>
<accession>A0A177A7A9</accession>
<dbReference type="VEuPathDB" id="FungiDB:GMDG_04208"/>
<evidence type="ECO:0000313" key="2">
    <source>
        <dbReference type="EMBL" id="OAF57620.1"/>
    </source>
</evidence>
<protein>
    <submittedName>
        <fullName evidence="2">Uncharacterized protein</fullName>
    </submittedName>
</protein>
<dbReference type="RefSeq" id="XP_024322908.1">
    <property type="nucleotide sequence ID" value="XM_024469370.1"/>
</dbReference>
<gene>
    <name evidence="2" type="ORF">VC83_05756</name>
</gene>
<dbReference type="eggNOG" id="ENOG502SESI">
    <property type="taxonomic scope" value="Eukaryota"/>
</dbReference>
<organism evidence="2">
    <name type="scientific">Pseudogymnoascus destructans</name>
    <dbReference type="NCBI Taxonomy" id="655981"/>
    <lineage>
        <taxon>Eukaryota</taxon>
        <taxon>Fungi</taxon>
        <taxon>Dikarya</taxon>
        <taxon>Ascomycota</taxon>
        <taxon>Pezizomycotina</taxon>
        <taxon>Leotiomycetes</taxon>
        <taxon>Thelebolales</taxon>
        <taxon>Thelebolaceae</taxon>
        <taxon>Pseudogymnoascus</taxon>
    </lineage>
</organism>
<proteinExistence type="predicted"/>